<dbReference type="PRINTS" id="PR00032">
    <property type="entry name" value="HTHARAC"/>
</dbReference>
<keyword evidence="1" id="KW-0805">Transcription regulation</keyword>
<dbReference type="GO" id="GO:0003700">
    <property type="term" value="F:DNA-binding transcription factor activity"/>
    <property type="evidence" value="ECO:0007669"/>
    <property type="project" value="InterPro"/>
</dbReference>
<dbReference type="InterPro" id="IPR029442">
    <property type="entry name" value="GyrI-like"/>
</dbReference>
<dbReference type="SUPFAM" id="SSF55136">
    <property type="entry name" value="Probable bacterial effector-binding domain"/>
    <property type="match status" value="1"/>
</dbReference>
<dbReference type="RefSeq" id="WP_070079847.1">
    <property type="nucleotide sequence ID" value="NZ_CP017415.1"/>
</dbReference>
<dbReference type="InterPro" id="IPR018060">
    <property type="entry name" value="HTH_AraC"/>
</dbReference>
<dbReference type="InterPro" id="IPR009057">
    <property type="entry name" value="Homeodomain-like_sf"/>
</dbReference>
<sequence>MDSRYQARINQAIEYIEHNIGQRLPLQAVAEASHFSAFHFHRIFKGIMDETLSDYVARRRLERAASMLACDADETITDVALRFGFSSSAHFSRAIKARFGCSPSDIRRSDKLEHDKIGTNFSQYGKTMDPADLYPARLTLESMDDAMDSDAVQVDVRDIESRRVCVLASREGYRPEAIAETWDQLTAWAVAQGIELAAQQRYAFCHDNPVVTAMARCRYEAAVVIVPGVRVESPFTKATIAAGRYAVMHFRGTPEDTLKAELRLFADWLPSSGFEPDNAPLMEHYLNEVREDGYREMEVFLKLKALA</sequence>
<accession>A0A1D8ISN5</accession>
<dbReference type="GO" id="GO:0043565">
    <property type="term" value="F:sequence-specific DNA binding"/>
    <property type="evidence" value="ECO:0007669"/>
    <property type="project" value="InterPro"/>
</dbReference>
<dbReference type="SUPFAM" id="SSF46689">
    <property type="entry name" value="Homeodomain-like"/>
    <property type="match status" value="2"/>
</dbReference>
<dbReference type="InterPro" id="IPR011256">
    <property type="entry name" value="Reg_factor_effector_dom_sf"/>
</dbReference>
<proteinExistence type="predicted"/>
<dbReference type="Pfam" id="PF12833">
    <property type="entry name" value="HTH_18"/>
    <property type="match status" value="1"/>
</dbReference>
<protein>
    <submittedName>
        <fullName evidence="5">AraC family transcriptional regulator</fullName>
    </submittedName>
</protein>
<organism evidence="5 6">
    <name type="scientific">Acidihalobacter yilgarnensis</name>
    <dbReference type="NCBI Taxonomy" id="2819280"/>
    <lineage>
        <taxon>Bacteria</taxon>
        <taxon>Pseudomonadati</taxon>
        <taxon>Pseudomonadota</taxon>
        <taxon>Gammaproteobacteria</taxon>
        <taxon>Chromatiales</taxon>
        <taxon>Ectothiorhodospiraceae</taxon>
        <taxon>Acidihalobacter</taxon>
    </lineage>
</organism>
<evidence type="ECO:0000256" key="2">
    <source>
        <dbReference type="ARBA" id="ARBA00023125"/>
    </source>
</evidence>
<evidence type="ECO:0000256" key="1">
    <source>
        <dbReference type="ARBA" id="ARBA00023015"/>
    </source>
</evidence>
<dbReference type="PANTHER" id="PTHR40055">
    <property type="entry name" value="TRANSCRIPTIONAL REGULATOR YGIV-RELATED"/>
    <property type="match status" value="1"/>
</dbReference>
<evidence type="ECO:0000313" key="6">
    <source>
        <dbReference type="Proteomes" id="UP000095401"/>
    </source>
</evidence>
<dbReference type="SMART" id="SM00871">
    <property type="entry name" value="AraC_E_bind"/>
    <property type="match status" value="1"/>
</dbReference>
<dbReference type="EMBL" id="CP017415">
    <property type="protein sequence ID" value="AOU99499.1"/>
    <property type="molecule type" value="Genomic_DNA"/>
</dbReference>
<evidence type="ECO:0000256" key="3">
    <source>
        <dbReference type="ARBA" id="ARBA00023163"/>
    </source>
</evidence>
<dbReference type="Pfam" id="PF06445">
    <property type="entry name" value="GyrI-like"/>
    <property type="match status" value="1"/>
</dbReference>
<dbReference type="AlphaFoldDB" id="A0A1D8ISN5"/>
<dbReference type="InterPro" id="IPR018062">
    <property type="entry name" value="HTH_AraC-typ_CS"/>
</dbReference>
<dbReference type="PANTHER" id="PTHR40055:SF1">
    <property type="entry name" value="TRANSCRIPTIONAL REGULATOR YGIV-RELATED"/>
    <property type="match status" value="1"/>
</dbReference>
<dbReference type="Gene3D" id="1.10.10.60">
    <property type="entry name" value="Homeodomain-like"/>
    <property type="match status" value="2"/>
</dbReference>
<keyword evidence="3" id="KW-0804">Transcription</keyword>
<dbReference type="KEGG" id="aprs:BI364_03025"/>
<evidence type="ECO:0000259" key="4">
    <source>
        <dbReference type="PROSITE" id="PS01124"/>
    </source>
</evidence>
<keyword evidence="6" id="KW-1185">Reference proteome</keyword>
<dbReference type="InterPro" id="IPR050908">
    <property type="entry name" value="SmbC-like"/>
</dbReference>
<evidence type="ECO:0000313" key="5">
    <source>
        <dbReference type="EMBL" id="AOU99499.1"/>
    </source>
</evidence>
<dbReference type="PROSITE" id="PS01124">
    <property type="entry name" value="HTH_ARAC_FAMILY_2"/>
    <property type="match status" value="1"/>
</dbReference>
<feature type="domain" description="HTH araC/xylS-type" evidence="4">
    <location>
        <begin position="10"/>
        <end position="109"/>
    </location>
</feature>
<dbReference type="Proteomes" id="UP000095401">
    <property type="component" value="Chromosome"/>
</dbReference>
<dbReference type="Gene3D" id="3.20.80.10">
    <property type="entry name" value="Regulatory factor, effector binding domain"/>
    <property type="match status" value="1"/>
</dbReference>
<keyword evidence="2" id="KW-0238">DNA-binding</keyword>
<name>A0A1D8ISN5_9GAMM</name>
<reference evidence="6" key="1">
    <citation type="submission" date="2016-09" db="EMBL/GenBank/DDBJ databases">
        <title>Acidihalobacter prosperus F5.</title>
        <authorList>
            <person name="Khaleque H.N."/>
            <person name="Ramsay J.P."/>
            <person name="Kaksonen A.H."/>
            <person name="Boxall N.J."/>
            <person name="Watkin E.L.J."/>
        </authorList>
    </citation>
    <scope>NUCLEOTIDE SEQUENCE [LARGE SCALE GENOMIC DNA]</scope>
    <source>
        <strain evidence="6">F5</strain>
    </source>
</reference>
<dbReference type="PROSITE" id="PS00041">
    <property type="entry name" value="HTH_ARAC_FAMILY_1"/>
    <property type="match status" value="1"/>
</dbReference>
<dbReference type="InterPro" id="IPR010499">
    <property type="entry name" value="AraC_E-bd"/>
</dbReference>
<dbReference type="InterPro" id="IPR020449">
    <property type="entry name" value="Tscrpt_reg_AraC-type_HTH"/>
</dbReference>
<dbReference type="SMART" id="SM00342">
    <property type="entry name" value="HTH_ARAC"/>
    <property type="match status" value="1"/>
</dbReference>
<gene>
    <name evidence="5" type="ORF">BI364_03025</name>
</gene>